<dbReference type="InterPro" id="IPR012334">
    <property type="entry name" value="Pectin_lyas_fold"/>
</dbReference>
<dbReference type="Pfam" id="PF13229">
    <property type="entry name" value="Beta_helix"/>
    <property type="match status" value="1"/>
</dbReference>
<keyword evidence="3" id="KW-1185">Reference proteome</keyword>
<dbReference type="PANTHER" id="PTHR30032:SF4">
    <property type="entry name" value="AMIDASE ENHANCER"/>
    <property type="match status" value="1"/>
</dbReference>
<dbReference type="RefSeq" id="WP_114590276.1">
    <property type="nucleotide sequence ID" value="NZ_CAXIBR010000084.1"/>
</dbReference>
<dbReference type="PANTHER" id="PTHR30032">
    <property type="entry name" value="N-ACETYLMURAMOYL-L-ALANINE AMIDASE-RELATED"/>
    <property type="match status" value="1"/>
</dbReference>
<name>A0A346XTC4_9ACTN</name>
<evidence type="ECO:0000259" key="1">
    <source>
        <dbReference type="Pfam" id="PF13229"/>
    </source>
</evidence>
<dbReference type="InterPro" id="IPR011050">
    <property type="entry name" value="Pectin_lyase_fold/virulence"/>
</dbReference>
<dbReference type="SUPFAM" id="SSF51126">
    <property type="entry name" value="Pectin lyase-like"/>
    <property type="match status" value="1"/>
</dbReference>
<dbReference type="KEGG" id="euz:DVS28_a0770"/>
<dbReference type="Gene3D" id="3.40.50.12090">
    <property type="match status" value="2"/>
</dbReference>
<sequence>MIADVSAPRLRRTVLSTLLLIAVLAVVPVAPVAAQDPGWAVERFEGTTGEEVSTTVARRVWPDTDTVVLARTDEFADALSAAPITALLDAPLLLTDRDAMPRLVWEQIEHFAPRRAVLMGGTAAISEDVVAELRRWGVQTIERIAGPNRFATAAAAMDFVRANGGDGDPFLVRGEGAGHIGGWEDAVAVSQHAASLGAPVLLSRVTDLPDESAAALAADGADTVTIIGGEAAVNQDVSDQLWALVDRVDRLDGVSRYHTSIAVADAAVAAGGVTDNLWLVNGENWQDALVAGTAAAITDGVLLYVNPHVWETSIGRDWVLAALPGADRVNIVGHRDGLPTTIDFELVDRAMPRPAWTPPAGVRISPGDNAQAVVDAHPEGTTFVFTAGEHQLVQVVPRDGDRFTGEEGAVLKGSISLAPNVAQAFQDEAGRWVIPGVTFDPPPPPSTHVEDSDAGMESGREGEAIQTDLFAGRHRLTHTGTVETLTRVGQWHFDVAGDRILLLQDPATLGAIELSVAPWAFQSAAEDVEIDHLTVNRYASQSKAGAIDAHNGLRWFIHHVTVAQSKSAAVRTGSGAVVADSRLVHNGQIGITGGDHRYDETQSPVSILRNEIAFNGEVGYRMGWEAGGAKLTNTIDSVFEQNWSHHNRGAGLWCDLDCADPSWISNLSEHNYAAGILIEETSGALAHSNIVRTNGALAYGDLGSGIWVANSPGVELAWNVFESNRLPIVANHNGIPAGEHGNLEIAELYVHDNDIRIDAYLPGLRVRTNEPQRYYRDDIVWEDNVYRLRADHTEHFWMGRKVTVPEWQDEFGHDRNGRFLDVNVAAFQPPSPFTTVPYGAS</sequence>
<evidence type="ECO:0000313" key="2">
    <source>
        <dbReference type="EMBL" id="AXV05471.1"/>
    </source>
</evidence>
<protein>
    <submittedName>
        <fullName evidence="2">N-acetylmuramoyl-L-alanine amidase</fullName>
    </submittedName>
</protein>
<dbReference type="InterPro" id="IPR051922">
    <property type="entry name" value="Bact_Sporulation_Assoc"/>
</dbReference>
<proteinExistence type="predicted"/>
<dbReference type="AlphaFoldDB" id="A0A346XTC4"/>
<dbReference type="Gene3D" id="2.160.20.10">
    <property type="entry name" value="Single-stranded right-handed beta-helix, Pectin lyase-like"/>
    <property type="match status" value="1"/>
</dbReference>
<organism evidence="2 3">
    <name type="scientific">Euzebya pacifica</name>
    <dbReference type="NCBI Taxonomy" id="1608957"/>
    <lineage>
        <taxon>Bacteria</taxon>
        <taxon>Bacillati</taxon>
        <taxon>Actinomycetota</taxon>
        <taxon>Nitriliruptoria</taxon>
        <taxon>Euzebyales</taxon>
    </lineage>
</organism>
<dbReference type="OrthoDB" id="9807425at2"/>
<dbReference type="InterPro" id="IPR039448">
    <property type="entry name" value="Beta_helix"/>
</dbReference>
<evidence type="ECO:0000313" key="3">
    <source>
        <dbReference type="Proteomes" id="UP000264006"/>
    </source>
</evidence>
<dbReference type="GO" id="GO:0030288">
    <property type="term" value="C:outer membrane-bounded periplasmic space"/>
    <property type="evidence" value="ECO:0007669"/>
    <property type="project" value="TreeGrafter"/>
</dbReference>
<gene>
    <name evidence="2" type="ORF">DVS28_a0770</name>
</gene>
<accession>A0A346XTC4</accession>
<dbReference type="EMBL" id="CP031165">
    <property type="protein sequence ID" value="AXV05471.1"/>
    <property type="molecule type" value="Genomic_DNA"/>
</dbReference>
<dbReference type="Proteomes" id="UP000264006">
    <property type="component" value="Chromosome"/>
</dbReference>
<reference evidence="2 3" key="1">
    <citation type="submission" date="2018-09" db="EMBL/GenBank/DDBJ databases">
        <title>Complete genome sequence of Euzebya sp. DY32-46 isolated from seawater of Pacific Ocean.</title>
        <authorList>
            <person name="Xu L."/>
            <person name="Wu Y.-H."/>
            <person name="Xu X.-W."/>
        </authorList>
    </citation>
    <scope>NUCLEOTIDE SEQUENCE [LARGE SCALE GENOMIC DNA]</scope>
    <source>
        <strain evidence="2 3">DY32-46</strain>
    </source>
</reference>
<feature type="domain" description="Right handed beta helix" evidence="1">
    <location>
        <begin position="555"/>
        <end position="717"/>
    </location>
</feature>
<dbReference type="InterPro" id="IPR007253">
    <property type="entry name" value="Cell_wall-bd_2"/>
</dbReference>
<dbReference type="Pfam" id="PF04122">
    <property type="entry name" value="CW_binding_2"/>
    <property type="match status" value="3"/>
</dbReference>